<feature type="region of interest" description="Disordered" evidence="4">
    <location>
        <begin position="67"/>
        <end position="129"/>
    </location>
</feature>
<dbReference type="PANTHER" id="PTHR31601:SF2">
    <property type="entry name" value="ALPHA-KETOGLUTARATE DEHYDROGENASE COMPONENT 4"/>
    <property type="match status" value="1"/>
</dbReference>
<organism evidence="5">
    <name type="scientific">Rhipicephalus microplus</name>
    <name type="common">Cattle tick</name>
    <name type="synonym">Boophilus microplus</name>
    <dbReference type="NCBI Taxonomy" id="6941"/>
    <lineage>
        <taxon>Eukaryota</taxon>
        <taxon>Metazoa</taxon>
        <taxon>Ecdysozoa</taxon>
        <taxon>Arthropoda</taxon>
        <taxon>Chelicerata</taxon>
        <taxon>Arachnida</taxon>
        <taxon>Acari</taxon>
        <taxon>Parasitiformes</taxon>
        <taxon>Ixodida</taxon>
        <taxon>Ixodoidea</taxon>
        <taxon>Ixodidae</taxon>
        <taxon>Rhipicephalinae</taxon>
        <taxon>Rhipicephalus</taxon>
        <taxon>Boophilus</taxon>
    </lineage>
</organism>
<dbReference type="GO" id="GO:0005840">
    <property type="term" value="C:ribosome"/>
    <property type="evidence" value="ECO:0007669"/>
    <property type="project" value="UniProtKB-KW"/>
</dbReference>
<evidence type="ECO:0000313" key="5">
    <source>
        <dbReference type="EMBL" id="NOV38718.1"/>
    </source>
</evidence>
<dbReference type="OrthoDB" id="2116030at2759"/>
<keyword evidence="5" id="KW-0689">Ribosomal protein</keyword>
<sequence>MASASARVIQAVKPHNPLIKFRAGSARSDRGKMRVRGVFCGGGVFGFFSRDNCCDAGVSQCREVLTGPTQTTASSAAMKATSSAASAKSKPVGSLPRGSGIDESQLPARYARKPLSPYEGDYIQRGGPE</sequence>
<dbReference type="AlphaFoldDB" id="A0A6M2CZW1"/>
<comment type="similarity">
    <text evidence="3">Belongs to the alpha-ketoglutarate dehydrogenase component 4 family.</text>
</comment>
<dbReference type="GO" id="GO:0004591">
    <property type="term" value="F:oxoglutarate dehydrogenase (succinyl-transferring) activity"/>
    <property type="evidence" value="ECO:0007669"/>
    <property type="project" value="TreeGrafter"/>
</dbReference>
<keyword evidence="2" id="KW-0496">Mitochondrion</keyword>
<dbReference type="GO" id="GO:0005739">
    <property type="term" value="C:mitochondrion"/>
    <property type="evidence" value="ECO:0007669"/>
    <property type="project" value="UniProtKB-SubCell"/>
</dbReference>
<evidence type="ECO:0000256" key="1">
    <source>
        <dbReference type="ARBA" id="ARBA00004173"/>
    </source>
</evidence>
<reference evidence="5" key="1">
    <citation type="submission" date="2019-09" db="EMBL/GenBank/DDBJ databases">
        <title>Organ-specific transcriptomic study of the physiology of the cattle tick, Rhipicephalus microplus.</title>
        <authorList>
            <person name="Tirloni L."/>
            <person name="Braz G."/>
            <person name="Gandara A.C.P."/>
            <person name="Sabadin G.A."/>
            <person name="da Silva R.M."/>
            <person name="Guizzo M.G."/>
            <person name="Machado J.A."/>
            <person name="Costa E.P."/>
            <person name="Gomes H.F."/>
            <person name="Moraes J."/>
            <person name="Mota M.B.S."/>
            <person name="Mesquita R.D."/>
            <person name="Alvarenga P.H."/>
            <person name="Alves F."/>
            <person name="Seixas A."/>
            <person name="da Fonseca R.N."/>
            <person name="Fogaca A."/>
            <person name="Logullo C."/>
            <person name="Tanaka A."/>
            <person name="Daffre S."/>
            <person name="Termignoni C."/>
            <person name="Vaz I.S.Jr."/>
            <person name="Oliveira P.L."/>
            <person name="Ribeiro J.M."/>
        </authorList>
    </citation>
    <scope>NUCLEOTIDE SEQUENCE</scope>
    <source>
        <strain evidence="5">Porto Alegre</strain>
    </source>
</reference>
<dbReference type="InterPro" id="IPR020373">
    <property type="entry name" value="Kgd4/YMR-31"/>
</dbReference>
<proteinExistence type="inferred from homology"/>
<dbReference type="EMBL" id="GHWJ01005981">
    <property type="protein sequence ID" value="NOV38718.1"/>
    <property type="molecule type" value="Transcribed_RNA"/>
</dbReference>
<name>A0A6M2CZW1_RHIMP</name>
<dbReference type="PANTHER" id="PTHR31601">
    <property type="entry name" value="28S RIBOSOMAL PROTEIN S36, MITOCHONDRIAL"/>
    <property type="match status" value="1"/>
</dbReference>
<evidence type="ECO:0000256" key="2">
    <source>
        <dbReference type="ARBA" id="ARBA00023128"/>
    </source>
</evidence>
<dbReference type="Pfam" id="PF10937">
    <property type="entry name" value="Kgd4-YMR31"/>
    <property type="match status" value="1"/>
</dbReference>
<keyword evidence="5" id="KW-0687">Ribonucleoprotein</keyword>
<dbReference type="VEuPathDB" id="VectorBase:LOC119188289"/>
<dbReference type="GO" id="GO:0006103">
    <property type="term" value="P:2-oxoglutarate metabolic process"/>
    <property type="evidence" value="ECO:0007669"/>
    <property type="project" value="InterPro"/>
</dbReference>
<protein>
    <submittedName>
        <fullName evidence="5">Putative 28s ribosomal protein s36 mitochondrial</fullName>
    </submittedName>
</protein>
<accession>A0A6M2CZW1</accession>
<evidence type="ECO:0000256" key="3">
    <source>
        <dbReference type="ARBA" id="ARBA00043970"/>
    </source>
</evidence>
<feature type="compositionally biased region" description="Low complexity" evidence="4">
    <location>
        <begin position="71"/>
        <end position="90"/>
    </location>
</feature>
<evidence type="ECO:0000256" key="4">
    <source>
        <dbReference type="SAM" id="MobiDB-lite"/>
    </source>
</evidence>
<comment type="subcellular location">
    <subcellularLocation>
        <location evidence="1">Mitochondrion</location>
    </subcellularLocation>
</comment>